<keyword evidence="3" id="KW-1185">Reference proteome</keyword>
<dbReference type="InterPro" id="IPR000914">
    <property type="entry name" value="SBP_5_dom"/>
</dbReference>
<dbReference type="SUPFAM" id="SSF53850">
    <property type="entry name" value="Periplasmic binding protein-like II"/>
    <property type="match status" value="1"/>
</dbReference>
<dbReference type="Pfam" id="PF00496">
    <property type="entry name" value="SBP_bac_5"/>
    <property type="match status" value="1"/>
</dbReference>
<evidence type="ECO:0000313" key="3">
    <source>
        <dbReference type="Proteomes" id="UP001144280"/>
    </source>
</evidence>
<dbReference type="Proteomes" id="UP001144280">
    <property type="component" value="Unassembled WGS sequence"/>
</dbReference>
<evidence type="ECO:0000313" key="2">
    <source>
        <dbReference type="EMBL" id="GLI03612.1"/>
    </source>
</evidence>
<comment type="caution">
    <text evidence="2">The sequence shown here is derived from an EMBL/GenBank/DDBJ whole genome shotgun (WGS) entry which is preliminary data.</text>
</comment>
<gene>
    <name evidence="2" type="ORF">Pa4123_88900</name>
</gene>
<accession>A0ABQ5RCF2</accession>
<dbReference type="PANTHER" id="PTHR30290">
    <property type="entry name" value="PERIPLASMIC BINDING COMPONENT OF ABC TRANSPORTER"/>
    <property type="match status" value="1"/>
</dbReference>
<dbReference type="InterPro" id="IPR039424">
    <property type="entry name" value="SBP_5"/>
</dbReference>
<feature type="domain" description="Solute-binding protein family 5" evidence="1">
    <location>
        <begin position="9"/>
        <end position="346"/>
    </location>
</feature>
<protein>
    <submittedName>
        <fullName evidence="2">Peptide ABC transporter substrate-binding protein</fullName>
    </submittedName>
</protein>
<name>A0ABQ5RCF2_9ACTN</name>
<proteinExistence type="predicted"/>
<dbReference type="PIRSF" id="PIRSF002741">
    <property type="entry name" value="MppA"/>
    <property type="match status" value="1"/>
</dbReference>
<evidence type="ECO:0000259" key="1">
    <source>
        <dbReference type="Pfam" id="PF00496"/>
    </source>
</evidence>
<organism evidence="2 3">
    <name type="scientific">Phytohabitans aurantiacus</name>
    <dbReference type="NCBI Taxonomy" id="3016789"/>
    <lineage>
        <taxon>Bacteria</taxon>
        <taxon>Bacillati</taxon>
        <taxon>Actinomycetota</taxon>
        <taxon>Actinomycetes</taxon>
        <taxon>Micromonosporales</taxon>
        <taxon>Micromonosporaceae</taxon>
    </lineage>
</organism>
<dbReference type="EMBL" id="BSDI01000091">
    <property type="protein sequence ID" value="GLI03612.1"/>
    <property type="molecule type" value="Genomic_DNA"/>
</dbReference>
<sequence length="443" mass="46932">MRTRADGTVAPELAEKVEATSPTVWTATLRPGVTFWKGGTVDAAAVVASMERARAENTLAAGLLKDVTVAATGDRTVTFTTKEPSHSLPSALSHYQLVIHNVASAPKEADLTGPYRITGFESDRRMVLERNDRWWGGTPGLARVEVQKVGDPQARAQIALSGQAEIVQDLPTDRAKELSAAPGMALVAKPAANTVTVYLNPSSAAAPALADQRVRQALSWGVDRQEVVDLATNGLSVPASSWLASNPAFPDAAKQGYVRFDKATAERLLDEAGWRVGADGKRAKAGTKLTLRLLTFGAEAATGEVLQAQWARLGIDVQVRNVESSLINQSIDKGDWDAVTQAWTTLGDTAKLMAAQIGPAGAANHGKYTDPRIAGLLAQAAGAPSEDQRTAAVYDLNKLMVELAPSIPVHPRVLATGVSKKVTGFVAHPLQYENIVQPTMTLG</sequence>
<dbReference type="InterPro" id="IPR030678">
    <property type="entry name" value="Peptide/Ni-bd"/>
</dbReference>
<reference evidence="2" key="1">
    <citation type="submission" date="2022-12" db="EMBL/GenBank/DDBJ databases">
        <title>New Phytohabitans aurantiacus sp. RD004123 nov., an actinomycete isolated from soil.</title>
        <authorList>
            <person name="Triningsih D.W."/>
            <person name="Harunari E."/>
            <person name="Igarashi Y."/>
        </authorList>
    </citation>
    <scope>NUCLEOTIDE SEQUENCE</scope>
    <source>
        <strain evidence="2">RD004123</strain>
    </source>
</reference>
<dbReference type="Gene3D" id="3.40.190.10">
    <property type="entry name" value="Periplasmic binding protein-like II"/>
    <property type="match status" value="1"/>
</dbReference>
<dbReference type="Gene3D" id="3.10.105.10">
    <property type="entry name" value="Dipeptide-binding Protein, Domain 3"/>
    <property type="match status" value="1"/>
</dbReference>